<dbReference type="InterPro" id="IPR052440">
    <property type="entry name" value="Trans_Reg/Chrom_Remod"/>
</dbReference>
<feature type="region of interest" description="Disordered" evidence="10">
    <location>
        <begin position="1029"/>
        <end position="1057"/>
    </location>
</feature>
<feature type="compositionally biased region" description="Basic and acidic residues" evidence="10">
    <location>
        <begin position="741"/>
        <end position="751"/>
    </location>
</feature>
<dbReference type="PANTHER" id="PTHR14955:SF6">
    <property type="entry name" value="RETINOIC ACID-INDUCED PROTEIN 1"/>
    <property type="match status" value="1"/>
</dbReference>
<sequence length="1824" mass="201057">MQSFRDPGGFQSNQQNFQQVRADSSRLETYRQQNPVAQSYDAHGIASKEYYNQQSYQGYGNNTAGTYYGGVKQVPAQQPQGRPLNVASTYQSSAYSRQYQSEGQAPKWGTQGSSVRAISQYGQDSFKSSVPSTVYQQQHMQANATRNPPSLSTQQTHFMHQPHHKSMLQQTSPYVARSAQFNQTFQSSPTSYPTVQDYSLPSRSYEGYGQVAASSQYDRQSAATPDYPTQAGYGYKAAIAKSGGYEQNKATQVKLHTLQYHNQAKLHLLNQSPQLYYQADAPVKSPEQFFQTFSPTSSHSPVSTVVRSPSYSSTPSPLMSNPETLQYAQQTESEIKSTVSHLLASAVSCTTQSPSKTPAGSCKVPLKDKNADKLLSDGAFSSLIALSSQVENIPRTVQQLLLSNTLAPHRKMAKRLPRKSEMFKSSEESLYPEEALGTPQSVHAELQEGEYSSSPEEQLEKIHFFHGHCRNSANLDAVRKNLDTILSCSLASSEDMAAECKADQSGESYPAQSSLFSKEDTKASSVIILKDSAKERLESELRFNHFAGEPEGKGGQFNMYSTDNFPGHLIRPKRASQGQTFHPDCSQGPAKRDCPLMPKAFGDVVYSQSQPFPSNTLQPLADYREMSFSNNNHDCYSSQIPAPAQELDKLKLVDLPDKNGKDPSLEWEELEANLSQCDLQKMYLHKLQANYKHEQRPLQKDLAPGSSVQEVEEEGEQMGQDGEGGPAENNGNRIKSSQPPLERKEGSMVKSEEDEELAMESKANAVLQDAIAGIERKSVICDVSPTRLCVKEPPEGAEDKLGSAQRGEDTVGAGAPPRLLGHSVIHVGPAILTDPKVGQGDPSAAGVKPEGEGVKQEEPPEATLTLNLPTLSSDLISSALTEIEKAPPKSKAPRVRRLSARVSPGAGVQVKDHSPPKPEDNGQPLKVKCLGSQRERAKSKGSQEGFAVLESTANPPSRMCTRSSSALLDSELSVQSRAVLRKGMLTHREDAPKVGSCGPRHRLNSVSDKCLIQRQGPSPNVRAHLTRTNNIHHNRPPDTVHPNQQVKGQERLTQDSNSYKSVVLRARTRAQGMVSQKDAKQRKSCNLVSSRCLTTRNNSSLSKSQRQLTAKHEVLDYVEEQMTAERLKARNSASRLGGQEDQRFSVSHPLKRKGYCSLPLIPAKRQHQMSKGNDTRSEKQKALPGSAPSESNPTAHPMLDEPIQGENCEGASQRGLSKEASNSHGNAQPAISLKTPPKTKILPPRKGRGLKLEAIVQKITSPNSKSFACSNYSDNNVTCLTLDEILSLKEEKLTENTNNEVHQPLIGQNKVAAKDASSKIALVELNKKCLLTSKRLKEENESRTQEKSSIHGKTDINVPTEPECIEAEDRLSVKLSPRERATEEKKGKHKANTDAIPQHASPSSVLSSVSDAGPNEELDNPQDDLELKRPTPPKSCPSPPKRRSLPTGNKNVRQTKNNSKVKRPSGRGGRRRRKHLKGSKTTKAAHRCKKQLKKRNQPLMETKEPVIRLKYVSYKMPRAENKAKSFSPYIHVEKSNEVSSTCTIINTLPEEQSRFQKMKKRSSFSQPPVSVSKTLPTSSAMLPGPVVLDSAKQGHLVCCLCGRPKNHKELGDLFGPYYPEDYTPPVTKNQHIRGKLEMKNGIKVKQERLSVEAKVAESDNESTVSITAEIPPSLEKATEVEDQNPLRTSSREKCKKLSCYCCERTAEDTEPKKVKKKPGLEEELQPPELPLDPHEHWLHGACAVWTSGVYLAAGKLYGLQEAVEMASEMRCSRCEQVGATLGCYTKGCNQKYHYICAIESGCQLSEENFSMKCSKHKSISSKIL</sequence>
<feature type="compositionally biased region" description="Polar residues" evidence="10">
    <location>
        <begin position="129"/>
        <end position="158"/>
    </location>
</feature>
<proteinExistence type="predicted"/>
<feature type="compositionally biased region" description="Polar residues" evidence="10">
    <location>
        <begin position="864"/>
        <end position="880"/>
    </location>
</feature>
<feature type="compositionally biased region" description="Low complexity" evidence="10">
    <location>
        <begin position="8"/>
        <end position="19"/>
    </location>
</feature>
<feature type="region of interest" description="Disordered" evidence="10">
    <location>
        <begin position="832"/>
        <end position="961"/>
    </location>
</feature>
<keyword evidence="3" id="KW-0597">Phosphoprotein</keyword>
<evidence type="ECO:0000256" key="5">
    <source>
        <dbReference type="ARBA" id="ARBA00022771"/>
    </source>
</evidence>
<evidence type="ECO:0000256" key="8">
    <source>
        <dbReference type="ARBA" id="ARBA00023159"/>
    </source>
</evidence>
<organism evidence="12 13">
    <name type="scientific">Scyliorhinus torazame</name>
    <name type="common">Cloudy catshark</name>
    <name type="synonym">Catulus torazame</name>
    <dbReference type="NCBI Taxonomy" id="75743"/>
    <lineage>
        <taxon>Eukaryota</taxon>
        <taxon>Metazoa</taxon>
        <taxon>Chordata</taxon>
        <taxon>Craniata</taxon>
        <taxon>Vertebrata</taxon>
        <taxon>Chondrichthyes</taxon>
        <taxon>Elasmobranchii</taxon>
        <taxon>Galeomorphii</taxon>
        <taxon>Galeoidea</taxon>
        <taxon>Carcharhiniformes</taxon>
        <taxon>Scyliorhinidae</taxon>
        <taxon>Scyliorhinus</taxon>
    </lineage>
</organism>
<dbReference type="CDD" id="cd15668">
    <property type="entry name" value="ePHD_RAI1_like"/>
    <property type="match status" value="1"/>
</dbReference>
<evidence type="ECO:0000256" key="6">
    <source>
        <dbReference type="ARBA" id="ARBA00022833"/>
    </source>
</evidence>
<evidence type="ECO:0000256" key="1">
    <source>
        <dbReference type="ARBA" id="ARBA00004123"/>
    </source>
</evidence>
<keyword evidence="4" id="KW-0479">Metal-binding</keyword>
<comment type="caution">
    <text evidence="12">The sequence shown here is derived from an EMBL/GenBank/DDBJ whole genome shotgun (WGS) entry which is preliminary data.</text>
</comment>
<keyword evidence="13" id="KW-1185">Reference proteome</keyword>
<accession>A0A401Q210</accession>
<feature type="region of interest" description="Disordered" evidence="10">
    <location>
        <begin position="290"/>
        <end position="320"/>
    </location>
</feature>
<dbReference type="PANTHER" id="PTHR14955">
    <property type="entry name" value="RETINOIC ACID INDUCED 1/TRANSCRIPTION FACTOR 20"/>
    <property type="match status" value="1"/>
</dbReference>
<dbReference type="EMBL" id="BFAA01010650">
    <property type="protein sequence ID" value="GCB79422.1"/>
    <property type="molecule type" value="Genomic_DNA"/>
</dbReference>
<feature type="compositionally biased region" description="Basic and acidic residues" evidence="10">
    <location>
        <begin position="849"/>
        <end position="858"/>
    </location>
</feature>
<feature type="region of interest" description="Disordered" evidence="10">
    <location>
        <begin position="789"/>
        <end position="820"/>
    </location>
</feature>
<evidence type="ECO:0000313" key="13">
    <source>
        <dbReference type="Proteomes" id="UP000288216"/>
    </source>
</evidence>
<dbReference type="SMART" id="SM00249">
    <property type="entry name" value="PHD"/>
    <property type="match status" value="1"/>
</dbReference>
<feature type="compositionally biased region" description="Basic and acidic residues" evidence="10">
    <location>
        <begin position="1367"/>
        <end position="1386"/>
    </location>
</feature>
<dbReference type="GO" id="GO:0008270">
    <property type="term" value="F:zinc ion binding"/>
    <property type="evidence" value="ECO:0007669"/>
    <property type="project" value="UniProtKB-KW"/>
</dbReference>
<reference evidence="12 13" key="1">
    <citation type="journal article" date="2018" name="Nat. Ecol. Evol.">
        <title>Shark genomes provide insights into elasmobranch evolution and the origin of vertebrates.</title>
        <authorList>
            <person name="Hara Y"/>
            <person name="Yamaguchi K"/>
            <person name="Onimaru K"/>
            <person name="Kadota M"/>
            <person name="Koyanagi M"/>
            <person name="Keeley SD"/>
            <person name="Tatsumi K"/>
            <person name="Tanaka K"/>
            <person name="Motone F"/>
            <person name="Kageyama Y"/>
            <person name="Nozu R"/>
            <person name="Adachi N"/>
            <person name="Nishimura O"/>
            <person name="Nakagawa R"/>
            <person name="Tanegashima C"/>
            <person name="Kiyatake I"/>
            <person name="Matsumoto R"/>
            <person name="Murakumo K"/>
            <person name="Nishida K"/>
            <person name="Terakita A"/>
            <person name="Kuratani S"/>
            <person name="Sato K"/>
            <person name="Hyodo S Kuraku.S."/>
        </authorList>
    </citation>
    <scope>NUCLEOTIDE SEQUENCE [LARGE SCALE GENOMIC DNA]</scope>
</reference>
<feature type="compositionally biased region" description="Basic and acidic residues" evidence="10">
    <location>
        <begin position="418"/>
        <end position="427"/>
    </location>
</feature>
<dbReference type="GO" id="GO:0006357">
    <property type="term" value="P:regulation of transcription by RNA polymerase II"/>
    <property type="evidence" value="ECO:0007669"/>
    <property type="project" value="TreeGrafter"/>
</dbReference>
<feature type="region of interest" description="Disordered" evidence="10">
    <location>
        <begin position="416"/>
        <end position="440"/>
    </location>
</feature>
<evidence type="ECO:0000256" key="9">
    <source>
        <dbReference type="ARBA" id="ARBA00023242"/>
    </source>
</evidence>
<dbReference type="GO" id="GO:0005634">
    <property type="term" value="C:nucleus"/>
    <property type="evidence" value="ECO:0007669"/>
    <property type="project" value="UniProtKB-SubCell"/>
</dbReference>
<feature type="region of interest" description="Disordered" evidence="10">
    <location>
        <begin position="1337"/>
        <end position="1488"/>
    </location>
</feature>
<evidence type="ECO:0000259" key="11">
    <source>
        <dbReference type="PROSITE" id="PS51805"/>
    </source>
</evidence>
<dbReference type="GO" id="GO:0032922">
    <property type="term" value="P:circadian regulation of gene expression"/>
    <property type="evidence" value="ECO:0007669"/>
    <property type="project" value="TreeGrafter"/>
</dbReference>
<dbReference type="InterPro" id="IPR034732">
    <property type="entry name" value="EPHD"/>
</dbReference>
<dbReference type="PROSITE" id="PS51805">
    <property type="entry name" value="EPHD"/>
    <property type="match status" value="1"/>
</dbReference>
<feature type="compositionally biased region" description="Basic and acidic residues" evidence="10">
    <location>
        <begin position="1337"/>
        <end position="1354"/>
    </location>
</feature>
<feature type="compositionally biased region" description="Low complexity" evidence="10">
    <location>
        <begin position="1401"/>
        <end position="1410"/>
    </location>
</feature>
<evidence type="ECO:0000256" key="2">
    <source>
        <dbReference type="ARBA" id="ARBA00022499"/>
    </source>
</evidence>
<keyword evidence="8" id="KW-0010">Activator</keyword>
<dbReference type="InterPro" id="IPR013083">
    <property type="entry name" value="Znf_RING/FYVE/PHD"/>
</dbReference>
<feature type="compositionally biased region" description="Basic and acidic residues" evidence="10">
    <location>
        <begin position="910"/>
        <end position="920"/>
    </location>
</feature>
<name>A0A401Q210_SCYTO</name>
<feature type="compositionally biased region" description="Acidic residues" evidence="10">
    <location>
        <begin position="1414"/>
        <end position="1424"/>
    </location>
</feature>
<keyword evidence="2" id="KW-1017">Isopeptide bond</keyword>
<feature type="region of interest" description="Disordered" evidence="10">
    <location>
        <begin position="129"/>
        <end position="168"/>
    </location>
</feature>
<feature type="region of interest" description="Disordered" evidence="10">
    <location>
        <begin position="1"/>
        <end position="33"/>
    </location>
</feature>
<keyword evidence="9" id="KW-0539">Nucleus</keyword>
<dbReference type="OMA" id="HQSQSYS"/>
<feature type="compositionally biased region" description="Pro residues" evidence="10">
    <location>
        <begin position="1430"/>
        <end position="1439"/>
    </location>
</feature>
<dbReference type="Gene3D" id="3.30.40.10">
    <property type="entry name" value="Zinc/RING finger domain, C3HC4 (zinc finger)"/>
    <property type="match status" value="1"/>
</dbReference>
<feature type="domain" description="PHD-type" evidence="11">
    <location>
        <begin position="1713"/>
        <end position="1817"/>
    </location>
</feature>
<dbReference type="Pfam" id="PF13771">
    <property type="entry name" value="zf-HC5HC2H"/>
    <property type="match status" value="1"/>
</dbReference>
<feature type="compositionally biased region" description="Low complexity" evidence="10">
    <location>
        <begin position="1233"/>
        <end position="1242"/>
    </location>
</feature>
<evidence type="ECO:0000256" key="7">
    <source>
        <dbReference type="ARBA" id="ARBA00022843"/>
    </source>
</evidence>
<dbReference type="OrthoDB" id="10029243at2759"/>
<comment type="subcellular location">
    <subcellularLocation>
        <location evidence="1">Nucleus</location>
    </subcellularLocation>
</comment>
<feature type="compositionally biased region" description="Low complexity" evidence="10">
    <location>
        <begin position="294"/>
        <end position="317"/>
    </location>
</feature>
<evidence type="ECO:0000313" key="12">
    <source>
        <dbReference type="EMBL" id="GCB79422.1"/>
    </source>
</evidence>
<feature type="compositionally biased region" description="Polar residues" evidence="10">
    <location>
        <begin position="1447"/>
        <end position="1458"/>
    </location>
</feature>
<dbReference type="FunFam" id="3.30.40.10:FF:000116">
    <property type="entry name" value="Transcription factor 20 (AR1)"/>
    <property type="match status" value="1"/>
</dbReference>
<protein>
    <recommendedName>
        <fullName evidence="11">PHD-type domain-containing protein</fullName>
    </recommendedName>
</protein>
<dbReference type="STRING" id="75743.A0A401Q210"/>
<dbReference type="Proteomes" id="UP000288216">
    <property type="component" value="Unassembled WGS sequence"/>
</dbReference>
<feature type="region of interest" description="Disordered" evidence="10">
    <location>
        <begin position="695"/>
        <end position="760"/>
    </location>
</feature>
<dbReference type="InterPro" id="IPR001965">
    <property type="entry name" value="Znf_PHD"/>
</dbReference>
<feature type="compositionally biased region" description="Polar residues" evidence="10">
    <location>
        <begin position="729"/>
        <end position="739"/>
    </location>
</feature>
<evidence type="ECO:0000256" key="3">
    <source>
        <dbReference type="ARBA" id="ARBA00022553"/>
    </source>
</evidence>
<gene>
    <name evidence="12" type="ORF">scyTo_0016956</name>
</gene>
<feature type="compositionally biased region" description="Basic and acidic residues" evidence="10">
    <location>
        <begin position="789"/>
        <end position="809"/>
    </location>
</feature>
<evidence type="ECO:0000256" key="4">
    <source>
        <dbReference type="ARBA" id="ARBA00022723"/>
    </source>
</evidence>
<keyword evidence="5" id="KW-0863">Zinc-finger</keyword>
<evidence type="ECO:0000256" key="10">
    <source>
        <dbReference type="SAM" id="MobiDB-lite"/>
    </source>
</evidence>
<feature type="region of interest" description="Disordered" evidence="10">
    <location>
        <begin position="1157"/>
        <end position="1245"/>
    </location>
</feature>
<keyword evidence="7" id="KW-0832">Ubl conjugation</keyword>
<feature type="compositionally biased region" description="Basic residues" evidence="10">
    <location>
        <begin position="1459"/>
        <end position="1488"/>
    </location>
</feature>
<feature type="compositionally biased region" description="Polar residues" evidence="10">
    <location>
        <begin position="951"/>
        <end position="961"/>
    </location>
</feature>
<keyword evidence="6" id="KW-0862">Zinc</keyword>